<organism evidence="1 2">
    <name type="scientific">Limnofasciculus baicalensis BBK-W-15</name>
    <dbReference type="NCBI Taxonomy" id="2699891"/>
    <lineage>
        <taxon>Bacteria</taxon>
        <taxon>Bacillati</taxon>
        <taxon>Cyanobacteriota</taxon>
        <taxon>Cyanophyceae</taxon>
        <taxon>Coleofasciculales</taxon>
        <taxon>Coleofasciculaceae</taxon>
        <taxon>Limnofasciculus</taxon>
        <taxon>Limnofasciculus baicalensis</taxon>
    </lineage>
</organism>
<evidence type="ECO:0000313" key="2">
    <source>
        <dbReference type="Proteomes" id="UP001204953"/>
    </source>
</evidence>
<evidence type="ECO:0000313" key="1">
    <source>
        <dbReference type="EMBL" id="MCP2728669.1"/>
    </source>
</evidence>
<keyword evidence="2" id="KW-1185">Reference proteome</keyword>
<gene>
    <name evidence="1" type="ORF">NJ959_09320</name>
</gene>
<name>A0AAE3KM01_9CYAN</name>
<comment type="caution">
    <text evidence="1">The sequence shown here is derived from an EMBL/GenBank/DDBJ whole genome shotgun (WGS) entry which is preliminary data.</text>
</comment>
<reference evidence="1" key="1">
    <citation type="submission" date="2022-06" db="EMBL/GenBank/DDBJ databases">
        <title>New cyanobacteria of genus Symplocastrum in benthos of Lake Baikal.</title>
        <authorList>
            <person name="Sorokovikova E."/>
            <person name="Tikhonova I."/>
            <person name="Krasnopeev A."/>
            <person name="Evseev P."/>
            <person name="Gladkikh A."/>
            <person name="Belykh O."/>
        </authorList>
    </citation>
    <scope>NUCLEOTIDE SEQUENCE</scope>
    <source>
        <strain evidence="1">BBK-W-15</strain>
    </source>
</reference>
<protein>
    <submittedName>
        <fullName evidence="1">Uncharacterized protein</fullName>
    </submittedName>
</protein>
<dbReference type="RefSeq" id="WP_254011464.1">
    <property type="nucleotide sequence ID" value="NZ_JAMZMM010000067.1"/>
</dbReference>
<proteinExistence type="predicted"/>
<dbReference type="Proteomes" id="UP001204953">
    <property type="component" value="Unassembled WGS sequence"/>
</dbReference>
<accession>A0AAE3KM01</accession>
<dbReference type="AlphaFoldDB" id="A0AAE3KM01"/>
<sequence length="62" mass="7038">MLTHFAIAFGSETLLTSAGEVGFLNILVYRVRSLQQFCDRYSFSPRCLITTKAKNTLKFKFG</sequence>
<dbReference type="EMBL" id="JAMZMM010000067">
    <property type="protein sequence ID" value="MCP2728669.1"/>
    <property type="molecule type" value="Genomic_DNA"/>
</dbReference>